<dbReference type="Proteomes" id="UP001380953">
    <property type="component" value="Unassembled WGS sequence"/>
</dbReference>
<comment type="caution">
    <text evidence="1">The sequence shown here is derived from an EMBL/GenBank/DDBJ whole genome shotgun (WGS) entry which is preliminary data.</text>
</comment>
<evidence type="ECO:0000313" key="2">
    <source>
        <dbReference type="Proteomes" id="UP001380953"/>
    </source>
</evidence>
<proteinExistence type="predicted"/>
<dbReference type="EMBL" id="JBBKAR010000058">
    <property type="protein sequence ID" value="MEJ8307049.1"/>
    <property type="molecule type" value="Genomic_DNA"/>
</dbReference>
<accession>A0ACC6PJG7</accession>
<keyword evidence="2" id="KW-1185">Reference proteome</keyword>
<organism evidence="1 2">
    <name type="scientific">Saccharibacillus sacchari</name>
    <dbReference type="NCBI Taxonomy" id="456493"/>
    <lineage>
        <taxon>Bacteria</taxon>
        <taxon>Bacillati</taxon>
        <taxon>Bacillota</taxon>
        <taxon>Bacilli</taxon>
        <taxon>Bacillales</taxon>
        <taxon>Paenibacillaceae</taxon>
        <taxon>Saccharibacillus</taxon>
    </lineage>
</organism>
<reference evidence="1" key="1">
    <citation type="submission" date="2024-03" db="EMBL/GenBank/DDBJ databases">
        <title>Whole genome sequecning of epiphytes from Marcgravia umbellata leaves.</title>
        <authorList>
            <person name="Kumar G."/>
            <person name="Savka M.A."/>
        </authorList>
    </citation>
    <scope>NUCLEOTIDE SEQUENCE</scope>
    <source>
        <strain evidence="1">RIT_BL5</strain>
    </source>
</reference>
<name>A0ACC6PJG7_9BACL</name>
<protein>
    <submittedName>
        <fullName evidence="1">Uncharacterized protein</fullName>
    </submittedName>
</protein>
<sequence>MGKRDNKASSAQRAHRRESSSAGNSTGTWSAGRETERFFARGRVSSLLFYGLAGLLSGVLLGLALKAVQHFTGHEVYRLLLNADYVPVLKEFRLSERAEFGIHLVISIVLCIILGLIWERLARGGRLSGSKMTGATAAVGILIGALLYPTTLLSSGGTPPIDSLPSWLWWLSVHAVYGAVSGVLLFQVLRVFLFRRSGY</sequence>
<gene>
    <name evidence="1" type="ORF">WKI47_24335</name>
</gene>
<evidence type="ECO:0000313" key="1">
    <source>
        <dbReference type="EMBL" id="MEJ8307049.1"/>
    </source>
</evidence>